<protein>
    <submittedName>
        <fullName evidence="1">Uncharacterized protein</fullName>
    </submittedName>
</protein>
<sequence length="51" mass="5881">MILGYINDSPLLKHELYKNKKLRKQKRTSQNGRSVVVGTIGWRVVNPTQSK</sequence>
<proteinExistence type="predicted"/>
<dbReference type="EMBL" id="AOGY02000070">
    <property type="protein sequence ID" value="EMY68421.1"/>
    <property type="molecule type" value="Genomic_DNA"/>
</dbReference>
<name>N1W960_9LEPT</name>
<dbReference type="Proteomes" id="UP000012227">
    <property type="component" value="Unassembled WGS sequence"/>
</dbReference>
<evidence type="ECO:0000313" key="2">
    <source>
        <dbReference type="Proteomes" id="UP000012227"/>
    </source>
</evidence>
<organism evidence="1 2">
    <name type="scientific">Leptospira vanthielii serovar Holland str. Waz Holland = ATCC 700522</name>
    <dbReference type="NCBI Taxonomy" id="1218591"/>
    <lineage>
        <taxon>Bacteria</taxon>
        <taxon>Pseudomonadati</taxon>
        <taxon>Spirochaetota</taxon>
        <taxon>Spirochaetia</taxon>
        <taxon>Leptospirales</taxon>
        <taxon>Leptospiraceae</taxon>
        <taxon>Leptospira</taxon>
    </lineage>
</organism>
<evidence type="ECO:0000313" key="1">
    <source>
        <dbReference type="EMBL" id="EMY68421.1"/>
    </source>
</evidence>
<dbReference type="STRING" id="1218591.LEP1GSC199_2923"/>
<comment type="caution">
    <text evidence="1">The sequence shown here is derived from an EMBL/GenBank/DDBJ whole genome shotgun (WGS) entry which is preliminary data.</text>
</comment>
<gene>
    <name evidence="1" type="ORF">LEP1GSC199_2923</name>
</gene>
<reference evidence="1 2" key="1">
    <citation type="submission" date="2013-03" db="EMBL/GenBank/DDBJ databases">
        <authorList>
            <person name="Harkins D.M."/>
            <person name="Durkin A.S."/>
            <person name="Brinkac L.M."/>
            <person name="Haft D.H."/>
            <person name="Selengut J.D."/>
            <person name="Sanka R."/>
            <person name="DePew J."/>
            <person name="Purushe J."/>
            <person name="Galloway R.L."/>
            <person name="Vinetz J.M."/>
            <person name="Sutton G.G."/>
            <person name="Nierman W.C."/>
            <person name="Fouts D.E."/>
        </authorList>
    </citation>
    <scope>NUCLEOTIDE SEQUENCE [LARGE SCALE GENOMIC DNA]</scope>
    <source>
        <strain evidence="1 2">Waz Holland</strain>
    </source>
</reference>
<accession>N1W960</accession>
<dbReference type="AlphaFoldDB" id="N1W960"/>